<evidence type="ECO:0000259" key="9">
    <source>
        <dbReference type="Pfam" id="PF00884"/>
    </source>
</evidence>
<comment type="pathway">
    <text evidence="2">Cell wall biogenesis; lipoteichoic acid biosynthesis.</text>
</comment>
<dbReference type="SUPFAM" id="SSF53649">
    <property type="entry name" value="Alkaline phosphatase-like"/>
    <property type="match status" value="1"/>
</dbReference>
<keyword evidence="4" id="KW-1003">Cell membrane</keyword>
<evidence type="ECO:0000256" key="8">
    <source>
        <dbReference type="SAM" id="Phobius"/>
    </source>
</evidence>
<evidence type="ECO:0000256" key="5">
    <source>
        <dbReference type="ARBA" id="ARBA00022692"/>
    </source>
</evidence>
<feature type="transmembrane region" description="Helical" evidence="8">
    <location>
        <begin position="97"/>
        <end position="120"/>
    </location>
</feature>
<dbReference type="CDD" id="cd16015">
    <property type="entry name" value="LTA_synthase"/>
    <property type="match status" value="1"/>
</dbReference>
<dbReference type="InterPro" id="IPR017850">
    <property type="entry name" value="Alkaline_phosphatase_core_sf"/>
</dbReference>
<comment type="subcellular location">
    <subcellularLocation>
        <location evidence="1">Cell membrane</location>
        <topology evidence="1">Multi-pass membrane protein</topology>
    </subcellularLocation>
</comment>
<dbReference type="RefSeq" id="WP_252623946.1">
    <property type="nucleotide sequence ID" value="NZ_CP099490.1"/>
</dbReference>
<evidence type="ECO:0000256" key="3">
    <source>
        <dbReference type="ARBA" id="ARBA00009983"/>
    </source>
</evidence>
<evidence type="ECO:0000256" key="2">
    <source>
        <dbReference type="ARBA" id="ARBA00004936"/>
    </source>
</evidence>
<feature type="transmembrane region" description="Helical" evidence="8">
    <location>
        <begin position="140"/>
        <end position="168"/>
    </location>
</feature>
<comment type="similarity">
    <text evidence="3">Belongs to the LTA synthase family.</text>
</comment>
<feature type="domain" description="Sulfatase N-terminal" evidence="9">
    <location>
        <begin position="271"/>
        <end position="545"/>
    </location>
</feature>
<keyword evidence="6 8" id="KW-1133">Transmembrane helix</keyword>
<dbReference type="InterPro" id="IPR000917">
    <property type="entry name" value="Sulfatase_N"/>
</dbReference>
<dbReference type="Proteomes" id="UP001056535">
    <property type="component" value="Chromosome"/>
</dbReference>
<dbReference type="EMBL" id="CP099490">
    <property type="protein sequence ID" value="USQ77988.1"/>
    <property type="molecule type" value="Genomic_DNA"/>
</dbReference>
<organism evidence="10 11">
    <name type="scientific">Ornithinimicrobium cryptoxanthini</name>
    <dbReference type="NCBI Taxonomy" id="2934161"/>
    <lineage>
        <taxon>Bacteria</taxon>
        <taxon>Bacillati</taxon>
        <taxon>Actinomycetota</taxon>
        <taxon>Actinomycetes</taxon>
        <taxon>Micrococcales</taxon>
        <taxon>Ornithinimicrobiaceae</taxon>
        <taxon>Ornithinimicrobium</taxon>
    </lineage>
</organism>
<name>A0ABY4YNQ1_9MICO</name>
<evidence type="ECO:0000256" key="7">
    <source>
        <dbReference type="ARBA" id="ARBA00023136"/>
    </source>
</evidence>
<sequence length="610" mass="66466">MISWLQSPNSIRSRTADMNRPWRSRNRIEGYRQPHVRKWSLSVVELVVIGGLALKSTYLTTLILGAGGVMAGIPLAIWLVAIFWVGARIGRRAQKALLLTLMVGCNLVLYADLLHIRAFGSQLDLASVVGVANNSGLGPSILALVSLWDIIFFIDLLAVLIAYGAFGIDKEILVPAPRRRFSYAFTLFVVAYLAFSTFQATKIPVSPHQYLGGSGPLGVHANQLLSALPWSKHILSNDERTAVSSWLDRNSVYVDAAPEYERLDGMLEGKDVYLIVVESLEESVLNLEVDGQEVTPNINRILNDSIVFPRVVEQVRDGVTSDAELMLLTSMYPVQSGAAFLKHADSHYPVTLPRLLKANGYSSIAVNGDARQFWNRHVMFPNLGFDKYVAEEEFLTAPQIGMGVADETLFDQALIEREKFDSPSFMMISTVTSHYPWTIPESLKGLSLKRGDRTANYLQTLNYVDRAIGDFVEVIQANESLGEPAFVIVGDHEGIHKFEGESTWLEDNGGRVPFIVHVPGIEGEVIGTPGGQVDILPTLAYLLGVPSGEVEGRIMGRNLLGLSLGSAIDSEGSTTGGGSPDVLLNDAFSISDLAIRGDYFGAHGGAAHVG</sequence>
<evidence type="ECO:0000256" key="6">
    <source>
        <dbReference type="ARBA" id="ARBA00022989"/>
    </source>
</evidence>
<evidence type="ECO:0000313" key="11">
    <source>
        <dbReference type="Proteomes" id="UP001056535"/>
    </source>
</evidence>
<dbReference type="PIRSF" id="PIRSF005091">
    <property type="entry name" value="Mmb_sulf_HI1246"/>
    <property type="match status" value="1"/>
</dbReference>
<feature type="transmembrane region" description="Helical" evidence="8">
    <location>
        <begin position="62"/>
        <end position="85"/>
    </location>
</feature>
<dbReference type="InterPro" id="IPR012160">
    <property type="entry name" value="LtaS-like"/>
</dbReference>
<dbReference type="Gene3D" id="3.40.720.10">
    <property type="entry name" value="Alkaline Phosphatase, subunit A"/>
    <property type="match status" value="1"/>
</dbReference>
<dbReference type="Pfam" id="PF00884">
    <property type="entry name" value="Sulfatase"/>
    <property type="match status" value="1"/>
</dbReference>
<reference evidence="10" key="1">
    <citation type="submission" date="2022-06" db="EMBL/GenBank/DDBJ databases">
        <title>Ornithinimicrobium JY.X270.</title>
        <authorList>
            <person name="Huang Y."/>
        </authorList>
    </citation>
    <scope>NUCLEOTIDE SEQUENCE</scope>
    <source>
        <strain evidence="10">JY.X270</strain>
    </source>
</reference>
<dbReference type="PANTHER" id="PTHR47371">
    <property type="entry name" value="LIPOTEICHOIC ACID SYNTHASE"/>
    <property type="match status" value="1"/>
</dbReference>
<gene>
    <name evidence="10" type="ORF">NF557_06035</name>
</gene>
<protein>
    <submittedName>
        <fullName evidence="10">LTA synthase family protein</fullName>
    </submittedName>
</protein>
<accession>A0ABY4YNQ1</accession>
<evidence type="ECO:0000313" key="10">
    <source>
        <dbReference type="EMBL" id="USQ77988.1"/>
    </source>
</evidence>
<evidence type="ECO:0000256" key="4">
    <source>
        <dbReference type="ARBA" id="ARBA00022475"/>
    </source>
</evidence>
<evidence type="ECO:0000256" key="1">
    <source>
        <dbReference type="ARBA" id="ARBA00004651"/>
    </source>
</evidence>
<feature type="transmembrane region" description="Helical" evidence="8">
    <location>
        <begin position="180"/>
        <end position="198"/>
    </location>
</feature>
<proteinExistence type="inferred from homology"/>
<keyword evidence="5 8" id="KW-0812">Transmembrane</keyword>
<keyword evidence="11" id="KW-1185">Reference proteome</keyword>
<dbReference type="InterPro" id="IPR050448">
    <property type="entry name" value="OpgB/LTA_synthase_biosynth"/>
</dbReference>
<dbReference type="PANTHER" id="PTHR47371:SF3">
    <property type="entry name" value="PHOSPHOGLYCEROL TRANSFERASE I"/>
    <property type="match status" value="1"/>
</dbReference>
<keyword evidence="7 8" id="KW-0472">Membrane</keyword>